<keyword evidence="4 5" id="KW-0067">ATP-binding</keyword>
<name>A0A941BEB3_9BURK</name>
<dbReference type="Proteomes" id="UP000676246">
    <property type="component" value="Unassembled WGS sequence"/>
</dbReference>
<dbReference type="SMART" id="SM00220">
    <property type="entry name" value="S_TKc"/>
    <property type="match status" value="1"/>
</dbReference>
<evidence type="ECO:0000259" key="6">
    <source>
        <dbReference type="PROSITE" id="PS50011"/>
    </source>
</evidence>
<dbReference type="GO" id="GO:0004674">
    <property type="term" value="F:protein serine/threonine kinase activity"/>
    <property type="evidence" value="ECO:0007669"/>
    <property type="project" value="TreeGrafter"/>
</dbReference>
<gene>
    <name evidence="7" type="ORF">KAK03_04770</name>
</gene>
<dbReference type="CDD" id="cd14014">
    <property type="entry name" value="STKc_PknB_like"/>
    <property type="match status" value="1"/>
</dbReference>
<feature type="domain" description="Protein kinase" evidence="6">
    <location>
        <begin position="87"/>
        <end position="360"/>
    </location>
</feature>
<keyword evidence="8" id="KW-1185">Reference proteome</keyword>
<evidence type="ECO:0000256" key="4">
    <source>
        <dbReference type="ARBA" id="ARBA00022840"/>
    </source>
</evidence>
<evidence type="ECO:0000256" key="1">
    <source>
        <dbReference type="ARBA" id="ARBA00022679"/>
    </source>
</evidence>
<keyword evidence="2 5" id="KW-0547">Nucleotide-binding</keyword>
<keyword evidence="1" id="KW-0808">Transferase</keyword>
<dbReference type="EMBL" id="JAGQDD010000002">
    <property type="protein sequence ID" value="MBQ0929792.1"/>
    <property type="molecule type" value="Genomic_DNA"/>
</dbReference>
<dbReference type="PANTHER" id="PTHR43289">
    <property type="entry name" value="MITOGEN-ACTIVATED PROTEIN KINASE KINASE KINASE 20-RELATED"/>
    <property type="match status" value="1"/>
</dbReference>
<dbReference type="RefSeq" id="WP_210852041.1">
    <property type="nucleotide sequence ID" value="NZ_JAGQDD010000002.1"/>
</dbReference>
<evidence type="ECO:0000313" key="7">
    <source>
        <dbReference type="EMBL" id="MBQ0929792.1"/>
    </source>
</evidence>
<dbReference type="Gene3D" id="1.10.510.10">
    <property type="entry name" value="Transferase(Phosphotransferase) domain 1"/>
    <property type="match status" value="1"/>
</dbReference>
<dbReference type="PROSITE" id="PS50011">
    <property type="entry name" value="PROTEIN_KINASE_DOM"/>
    <property type="match status" value="1"/>
</dbReference>
<dbReference type="InterPro" id="IPR011990">
    <property type="entry name" value="TPR-like_helical_dom_sf"/>
</dbReference>
<accession>A0A941BEB3</accession>
<organism evidence="7 8">
    <name type="scientific">Ideonella alba</name>
    <dbReference type="NCBI Taxonomy" id="2824118"/>
    <lineage>
        <taxon>Bacteria</taxon>
        <taxon>Pseudomonadati</taxon>
        <taxon>Pseudomonadota</taxon>
        <taxon>Betaproteobacteria</taxon>
        <taxon>Burkholderiales</taxon>
        <taxon>Sphaerotilaceae</taxon>
        <taxon>Ideonella</taxon>
    </lineage>
</organism>
<dbReference type="GO" id="GO:0005524">
    <property type="term" value="F:ATP binding"/>
    <property type="evidence" value="ECO:0007669"/>
    <property type="project" value="UniProtKB-UniRule"/>
</dbReference>
<keyword evidence="3 7" id="KW-0418">Kinase</keyword>
<reference evidence="7 8" key="1">
    <citation type="submission" date="2021-04" db="EMBL/GenBank/DDBJ databases">
        <title>The genome sequence of Ideonella sp. 3Y2.</title>
        <authorList>
            <person name="Liu Y."/>
        </authorList>
    </citation>
    <scope>NUCLEOTIDE SEQUENCE [LARGE SCALE GENOMIC DNA]</scope>
    <source>
        <strain evidence="7 8">3Y2</strain>
    </source>
</reference>
<dbReference type="SUPFAM" id="SSF48452">
    <property type="entry name" value="TPR-like"/>
    <property type="match status" value="2"/>
</dbReference>
<evidence type="ECO:0000313" key="8">
    <source>
        <dbReference type="Proteomes" id="UP000676246"/>
    </source>
</evidence>
<protein>
    <submittedName>
        <fullName evidence="7">Protein kinase</fullName>
    </submittedName>
</protein>
<dbReference type="PROSITE" id="PS00107">
    <property type="entry name" value="PROTEIN_KINASE_ATP"/>
    <property type="match status" value="1"/>
</dbReference>
<dbReference type="Pfam" id="PF00069">
    <property type="entry name" value="Pkinase"/>
    <property type="match status" value="1"/>
</dbReference>
<proteinExistence type="predicted"/>
<dbReference type="InterPro" id="IPR011009">
    <property type="entry name" value="Kinase-like_dom_sf"/>
</dbReference>
<dbReference type="InterPro" id="IPR000719">
    <property type="entry name" value="Prot_kinase_dom"/>
</dbReference>
<dbReference type="PROSITE" id="PS00108">
    <property type="entry name" value="PROTEIN_KINASE_ST"/>
    <property type="match status" value="1"/>
</dbReference>
<comment type="caution">
    <text evidence="7">The sequence shown here is derived from an EMBL/GenBank/DDBJ whole genome shotgun (WGS) entry which is preliminary data.</text>
</comment>
<dbReference type="Gene3D" id="1.25.40.10">
    <property type="entry name" value="Tetratricopeptide repeat domain"/>
    <property type="match status" value="2"/>
</dbReference>
<dbReference type="InterPro" id="IPR008271">
    <property type="entry name" value="Ser/Thr_kinase_AS"/>
</dbReference>
<dbReference type="SUPFAM" id="SSF56112">
    <property type="entry name" value="Protein kinase-like (PK-like)"/>
    <property type="match status" value="1"/>
</dbReference>
<sequence>MSGLSDLDPAAFAELRRLLDEGLDLPGAERAAWLAALPAAQQPLRERLARLLAEADADSGTSFQTLPPIAATDTATAPELPGDIGPWRPSRLLGEGGMGTVWLAERVDGLLKRPAALKLPRGAWRQAGLAERMARERDILARLDHPHIAPILDAGVTPEGQPWLALAFVEGQPIDEYVAARSLGLRERIALLLQVAGAVAHAHARLVVHRDLKPGNILVTSEGEVRLLDFGIGKLLDDEAGEGLALTQQLGRVMTPWYASPEQVHGQPIGTASDVYALGVVAFELLTDQRPYALKRETRLALEQAITEGRVQRASAVATTAWAAQLRGDLDTVLLKALKTDPDQRYRTVDQFADDLQRWLRQRPVSAQPDRLAYRVRKFVQRNRLGVGLGTAAVAALAVALGVALWQREQARLEAAKANGIKDYLVSLFETNDVDQSDALRKRGQSVQDLLEHSARTLGSGLADHPEVRDELQKLVGQLLNDLELTDSALRVRSERVQALAAQGAPAALRAEALRALAQTQSWKDDIPSARQTLAQAARLCAPTPDLPECLGIQTDLGQIEFDARRLDTALALAGPVTTRLRTVAPGSAELARALELSGNIELARNRQEPALSLMRESMDIRRRLLGEHSVRLIFPRYQLARSLWVMRHHVEAQQELRAALDISRRTLGEDHLMSLRIQRDLGRLTAYIGLDGGGMAMLEEAVQRLLAKGADLPLVDQFDAHVALGNLLLVDGQPERAEPELSVALRLRDQLGEERTAGDATLDQSWAWLMTELGRYDQARAVLQRQLTQTVARLGEQHPSVADRLLRIVNVDMAEGRWDDAQARIERALTSQDSREASFGSPKHRAQLARAALWLERGDTAAAAPVIDAQHRLAQDTPRAEQYRLRLFELTVLTARLRCLQARQDEARLLFDQAIALLARDVPTHPALIDARARYALCLGPGAEARHQLQAAEAAWSAHAGLGRHLRRTLERARQQVLLNP</sequence>
<dbReference type="Gene3D" id="3.30.200.20">
    <property type="entry name" value="Phosphorylase Kinase, domain 1"/>
    <property type="match status" value="1"/>
</dbReference>
<dbReference type="AlphaFoldDB" id="A0A941BEB3"/>
<evidence type="ECO:0000256" key="3">
    <source>
        <dbReference type="ARBA" id="ARBA00022777"/>
    </source>
</evidence>
<evidence type="ECO:0000256" key="2">
    <source>
        <dbReference type="ARBA" id="ARBA00022741"/>
    </source>
</evidence>
<feature type="binding site" evidence="5">
    <location>
        <position position="118"/>
    </location>
    <ligand>
        <name>ATP</name>
        <dbReference type="ChEBI" id="CHEBI:30616"/>
    </ligand>
</feature>
<evidence type="ECO:0000256" key="5">
    <source>
        <dbReference type="PROSITE-ProRule" id="PRU10141"/>
    </source>
</evidence>
<dbReference type="InterPro" id="IPR017441">
    <property type="entry name" value="Protein_kinase_ATP_BS"/>
</dbReference>
<dbReference type="PANTHER" id="PTHR43289:SF34">
    <property type="entry name" value="SERINE_THREONINE-PROTEIN KINASE YBDM-RELATED"/>
    <property type="match status" value="1"/>
</dbReference>